<dbReference type="PROSITE" id="PS51352">
    <property type="entry name" value="THIOREDOXIN_2"/>
    <property type="match status" value="1"/>
</dbReference>
<feature type="chain" id="PRO_5019063338" evidence="6">
    <location>
        <begin position="20"/>
        <end position="557"/>
    </location>
</feature>
<evidence type="ECO:0000256" key="4">
    <source>
        <dbReference type="ARBA" id="ARBA00023284"/>
    </source>
</evidence>
<dbReference type="Pfam" id="PF00578">
    <property type="entry name" value="AhpC-TSA"/>
    <property type="match status" value="1"/>
</dbReference>
<feature type="region of interest" description="Disordered" evidence="5">
    <location>
        <begin position="49"/>
        <end position="81"/>
    </location>
</feature>
<evidence type="ECO:0000256" key="5">
    <source>
        <dbReference type="SAM" id="MobiDB-lite"/>
    </source>
</evidence>
<comment type="subcellular location">
    <subcellularLocation>
        <location evidence="1">Cell envelope</location>
    </subcellularLocation>
</comment>
<dbReference type="GO" id="GO:0016209">
    <property type="term" value="F:antioxidant activity"/>
    <property type="evidence" value="ECO:0007669"/>
    <property type="project" value="InterPro"/>
</dbReference>
<dbReference type="GO" id="GO:0017004">
    <property type="term" value="P:cytochrome complex assembly"/>
    <property type="evidence" value="ECO:0007669"/>
    <property type="project" value="UniProtKB-KW"/>
</dbReference>
<evidence type="ECO:0000256" key="1">
    <source>
        <dbReference type="ARBA" id="ARBA00004196"/>
    </source>
</evidence>
<dbReference type="AlphaFoldDB" id="A0A428KM86"/>
<dbReference type="Gene3D" id="3.40.30.10">
    <property type="entry name" value="Glutaredoxin"/>
    <property type="match status" value="1"/>
</dbReference>
<dbReference type="InterPro" id="IPR036249">
    <property type="entry name" value="Thioredoxin-like_sf"/>
</dbReference>
<evidence type="ECO:0000259" key="7">
    <source>
        <dbReference type="PROSITE" id="PS51352"/>
    </source>
</evidence>
<evidence type="ECO:0000256" key="6">
    <source>
        <dbReference type="SAM" id="SignalP"/>
    </source>
</evidence>
<keyword evidence="9" id="KW-1185">Reference proteome</keyword>
<keyword evidence="2" id="KW-0201">Cytochrome c-type biogenesis</keyword>
<dbReference type="InterPro" id="IPR000866">
    <property type="entry name" value="AhpC/TSA"/>
</dbReference>
<organism evidence="8 9">
    <name type="scientific">Hymenobacter rigui</name>
    <dbReference type="NCBI Taxonomy" id="334424"/>
    <lineage>
        <taxon>Bacteria</taxon>
        <taxon>Pseudomonadati</taxon>
        <taxon>Bacteroidota</taxon>
        <taxon>Cytophagia</taxon>
        <taxon>Cytophagales</taxon>
        <taxon>Hymenobacteraceae</taxon>
        <taxon>Hymenobacter</taxon>
    </lineage>
</organism>
<dbReference type="Proteomes" id="UP000273500">
    <property type="component" value="Unassembled WGS sequence"/>
</dbReference>
<dbReference type="PANTHER" id="PTHR42852">
    <property type="entry name" value="THIOL:DISULFIDE INTERCHANGE PROTEIN DSBE"/>
    <property type="match status" value="1"/>
</dbReference>
<keyword evidence="3" id="KW-1015">Disulfide bond</keyword>
<dbReference type="SUPFAM" id="SSF52833">
    <property type="entry name" value="Thioredoxin-like"/>
    <property type="match status" value="1"/>
</dbReference>
<dbReference type="GO" id="GO:0030313">
    <property type="term" value="C:cell envelope"/>
    <property type="evidence" value="ECO:0007669"/>
    <property type="project" value="UniProtKB-SubCell"/>
</dbReference>
<keyword evidence="6" id="KW-0732">Signal</keyword>
<comment type="caution">
    <text evidence="8">The sequence shown here is derived from an EMBL/GenBank/DDBJ whole genome shotgun (WGS) entry which is preliminary data.</text>
</comment>
<evidence type="ECO:0000256" key="2">
    <source>
        <dbReference type="ARBA" id="ARBA00022748"/>
    </source>
</evidence>
<keyword evidence="4" id="KW-0676">Redox-active center</keyword>
<dbReference type="EMBL" id="RWIT01000008">
    <property type="protein sequence ID" value="RSK47538.1"/>
    <property type="molecule type" value="Genomic_DNA"/>
</dbReference>
<dbReference type="RefSeq" id="WP_125421490.1">
    <property type="nucleotide sequence ID" value="NZ_RWIT01000008.1"/>
</dbReference>
<dbReference type="PANTHER" id="PTHR42852:SF6">
    <property type="entry name" value="THIOL:DISULFIDE INTERCHANGE PROTEIN DSBE"/>
    <property type="match status" value="1"/>
</dbReference>
<reference evidence="8 9" key="1">
    <citation type="submission" date="2018-12" db="EMBL/GenBank/DDBJ databases">
        <authorList>
            <person name="Feng G."/>
            <person name="Zhu H."/>
        </authorList>
    </citation>
    <scope>NUCLEOTIDE SEQUENCE [LARGE SCALE GENOMIC DNA]</scope>
    <source>
        <strain evidence="8 9">KCTC 12533</strain>
    </source>
</reference>
<proteinExistence type="predicted"/>
<evidence type="ECO:0000313" key="8">
    <source>
        <dbReference type="EMBL" id="RSK47538.1"/>
    </source>
</evidence>
<feature type="signal peptide" evidence="6">
    <location>
        <begin position="1"/>
        <end position="19"/>
    </location>
</feature>
<evidence type="ECO:0000313" key="9">
    <source>
        <dbReference type="Proteomes" id="UP000273500"/>
    </source>
</evidence>
<dbReference type="CDD" id="cd02966">
    <property type="entry name" value="TlpA_like_family"/>
    <property type="match status" value="1"/>
</dbReference>
<evidence type="ECO:0000256" key="3">
    <source>
        <dbReference type="ARBA" id="ARBA00023157"/>
    </source>
</evidence>
<dbReference type="InterPro" id="IPR013766">
    <property type="entry name" value="Thioredoxin_domain"/>
</dbReference>
<dbReference type="GO" id="GO:0016491">
    <property type="term" value="F:oxidoreductase activity"/>
    <property type="evidence" value="ECO:0007669"/>
    <property type="project" value="InterPro"/>
</dbReference>
<protein>
    <submittedName>
        <fullName evidence="8">TlpA family protein disulfide reductase</fullName>
    </submittedName>
</protein>
<gene>
    <name evidence="8" type="ORF">EI291_14870</name>
</gene>
<feature type="domain" description="Thioredoxin" evidence="7">
    <location>
        <begin position="411"/>
        <end position="557"/>
    </location>
</feature>
<dbReference type="OrthoDB" id="6399635at2"/>
<accession>A0A428KM86</accession>
<dbReference type="InterPro" id="IPR050553">
    <property type="entry name" value="Thioredoxin_ResA/DsbE_sf"/>
</dbReference>
<name>A0A428KM86_9BACT</name>
<sequence length="557" mass="61733">MPYLLLLFCWFGASQLAGFAPRPAPSVPRPKTTPWADRAAVRLVIGPRQELGRPQGESGRSAFSPGAALRGSRVGSQHRNRGIGNSFYASYRGRYHGSLPPDTTASSPDQRGPTVLRGHFDHAPAGDTVRLWYGPHQAKTTLTAAGDFTLVLNGLTQASPASLSYVRQRTPLYLRPGDQLHLTLDFARFDETVRYTGRGAAANNYLAQSLWHFQAAPTAAHPERQRTPAATPAYMRQLADAFRQRQRAFLASYAAAHPLPPAFQRQAALDIELEWARILLDYPGYRRAASKEALVLPAGYYDFLRQLPRAQLDQQVTREPVLRLLTAYGGRLLPDGPLRADSAEARRLYAQATADWGPNRARDWAMFQLLAFQLPDNRAAVLAAYPTFQAHNRDTLLSRSLRQLLADEQRLQPGQLAPDFTLLNHAGQPVSLASLRGKVVYLDFWGTWCAPCRQELPAAAQLTRQFAGRNVVFVSIAVRDSEKKWQHVLAAEHLLGPGQVQLLSPTDEVPTAYHVWEYPTYLLIGRDGRVLQARAPRPSAGAATVRAIEQALRPKSE</sequence>